<dbReference type="GO" id="GO:0005886">
    <property type="term" value="C:plasma membrane"/>
    <property type="evidence" value="ECO:0007669"/>
    <property type="project" value="UniProtKB-SubCell"/>
</dbReference>
<keyword evidence="5 8" id="KW-1133">Transmembrane helix</keyword>
<dbReference type="PANTHER" id="PTHR30506">
    <property type="entry name" value="INNER MEMBRANE PROTEIN"/>
    <property type="match status" value="1"/>
</dbReference>
<feature type="transmembrane region" description="Helical" evidence="8">
    <location>
        <begin position="90"/>
        <end position="109"/>
    </location>
</feature>
<feature type="domain" description="Glycine transporter" evidence="9">
    <location>
        <begin position="6"/>
        <end position="80"/>
    </location>
</feature>
<dbReference type="Proteomes" id="UP000549457">
    <property type="component" value="Unassembled WGS sequence"/>
</dbReference>
<evidence type="ECO:0000256" key="5">
    <source>
        <dbReference type="ARBA" id="ARBA00022989"/>
    </source>
</evidence>
<evidence type="ECO:0000256" key="6">
    <source>
        <dbReference type="ARBA" id="ARBA00023136"/>
    </source>
</evidence>
<protein>
    <submittedName>
        <fullName evidence="10">Putative membrane protein YeiH</fullName>
    </submittedName>
</protein>
<dbReference type="RefSeq" id="WP_184155196.1">
    <property type="nucleotide sequence ID" value="NZ_JACHFM010000008.1"/>
</dbReference>
<keyword evidence="3" id="KW-1003">Cell membrane</keyword>
<dbReference type="Pfam" id="PF03458">
    <property type="entry name" value="Gly_transporter"/>
    <property type="match status" value="2"/>
</dbReference>
<name>A0A840SZE3_9RHOB</name>
<proteinExistence type="inferred from homology"/>
<dbReference type="AlphaFoldDB" id="A0A840SZE3"/>
<evidence type="ECO:0000259" key="9">
    <source>
        <dbReference type="Pfam" id="PF03458"/>
    </source>
</evidence>
<keyword evidence="11" id="KW-1185">Reference proteome</keyword>
<keyword evidence="4 8" id="KW-0812">Transmembrane</keyword>
<feature type="transmembrane region" description="Helical" evidence="8">
    <location>
        <begin position="6"/>
        <end position="23"/>
    </location>
</feature>
<comment type="caution">
    <text evidence="10">The sequence shown here is derived from an EMBL/GenBank/DDBJ whole genome shotgun (WGS) entry which is preliminary data.</text>
</comment>
<feature type="region of interest" description="Disordered" evidence="7">
    <location>
        <begin position="206"/>
        <end position="231"/>
    </location>
</feature>
<comment type="similarity">
    <text evidence="2">Belongs to the UPF0126 family.</text>
</comment>
<gene>
    <name evidence="10" type="ORF">HNP73_004432</name>
</gene>
<feature type="transmembrane region" description="Helical" evidence="8">
    <location>
        <begin position="149"/>
        <end position="169"/>
    </location>
</feature>
<evidence type="ECO:0000256" key="8">
    <source>
        <dbReference type="SAM" id="Phobius"/>
    </source>
</evidence>
<evidence type="ECO:0000256" key="4">
    <source>
        <dbReference type="ARBA" id="ARBA00022692"/>
    </source>
</evidence>
<feature type="transmembrane region" description="Helical" evidence="8">
    <location>
        <begin position="115"/>
        <end position="137"/>
    </location>
</feature>
<accession>A0A840SZE3</accession>
<feature type="transmembrane region" description="Helical" evidence="8">
    <location>
        <begin position="30"/>
        <end position="51"/>
    </location>
</feature>
<evidence type="ECO:0000256" key="1">
    <source>
        <dbReference type="ARBA" id="ARBA00004651"/>
    </source>
</evidence>
<feature type="transmembrane region" description="Helical" evidence="8">
    <location>
        <begin position="57"/>
        <end position="78"/>
    </location>
</feature>
<sequence length="231" mass="24069">MPLAAILDLIAVFVFALTGGLVASRAQLDIVGFLFLGCLTGVGGGTLRDLVLGRDPVFWVGSPHYLAVACAAAILAFFAAHRLESRYQAIVWLDAVALSVAAAAGVSIAREAGAPWPIILVMGVATGTFGGLMRDVVTNEIPLVLRQGELYVSACLVGAFASVLMLHLFPTAETLSLLTASVATFVLRAGSLRFGWRIPVYRPRAPRSFPPRSAAASPAPGSDGDPGDARP</sequence>
<dbReference type="InterPro" id="IPR005115">
    <property type="entry name" value="Gly_transporter"/>
</dbReference>
<feature type="domain" description="Glycine transporter" evidence="9">
    <location>
        <begin position="92"/>
        <end position="165"/>
    </location>
</feature>
<keyword evidence="6 8" id="KW-0472">Membrane</keyword>
<feature type="compositionally biased region" description="Low complexity" evidence="7">
    <location>
        <begin position="206"/>
        <end position="223"/>
    </location>
</feature>
<dbReference type="EMBL" id="JACHFM010000008">
    <property type="protein sequence ID" value="MBB5224461.1"/>
    <property type="molecule type" value="Genomic_DNA"/>
</dbReference>
<comment type="subcellular location">
    <subcellularLocation>
        <location evidence="1">Cell membrane</location>
        <topology evidence="1">Multi-pass membrane protein</topology>
    </subcellularLocation>
</comment>
<evidence type="ECO:0000256" key="7">
    <source>
        <dbReference type="SAM" id="MobiDB-lite"/>
    </source>
</evidence>
<organism evidence="10 11">
    <name type="scientific">Amaricoccus macauensis</name>
    <dbReference type="NCBI Taxonomy" id="57001"/>
    <lineage>
        <taxon>Bacteria</taxon>
        <taxon>Pseudomonadati</taxon>
        <taxon>Pseudomonadota</taxon>
        <taxon>Alphaproteobacteria</taxon>
        <taxon>Rhodobacterales</taxon>
        <taxon>Paracoccaceae</taxon>
        <taxon>Amaricoccus</taxon>
    </lineage>
</organism>
<evidence type="ECO:0000256" key="2">
    <source>
        <dbReference type="ARBA" id="ARBA00008193"/>
    </source>
</evidence>
<evidence type="ECO:0000313" key="10">
    <source>
        <dbReference type="EMBL" id="MBB5224461.1"/>
    </source>
</evidence>
<reference evidence="10 11" key="1">
    <citation type="submission" date="2020-08" db="EMBL/GenBank/DDBJ databases">
        <title>Genomic Encyclopedia of Type Strains, Phase IV (KMG-IV): sequencing the most valuable type-strain genomes for metagenomic binning, comparative biology and taxonomic classification.</title>
        <authorList>
            <person name="Goeker M."/>
        </authorList>
    </citation>
    <scope>NUCLEOTIDE SEQUENCE [LARGE SCALE GENOMIC DNA]</scope>
    <source>
        <strain evidence="10 11">DSM 101730</strain>
    </source>
</reference>
<evidence type="ECO:0000313" key="11">
    <source>
        <dbReference type="Proteomes" id="UP000549457"/>
    </source>
</evidence>
<feature type="transmembrane region" description="Helical" evidence="8">
    <location>
        <begin position="175"/>
        <end position="196"/>
    </location>
</feature>
<evidence type="ECO:0000256" key="3">
    <source>
        <dbReference type="ARBA" id="ARBA00022475"/>
    </source>
</evidence>
<dbReference type="PANTHER" id="PTHR30506:SF3">
    <property type="entry name" value="UPF0126 INNER MEMBRANE PROTEIN YADS-RELATED"/>
    <property type="match status" value="1"/>
</dbReference>